<sequence length="250" mass="27188">MALPLGMAGLAEAAELIAIALAYGGLLIAAVAVVTGWFAHSRIAVGIAFVLLVVIAILFSPWNAFQTVSSTDPDVLEWVADWQTFFVLWVVGSIACVVAAVRVFCFPAGIVQPPPPVTPEPQFRPGFRVSLTDGLVIAISLLGAILLGSIVWQIGFVIAFVVAHFFLFCNTFRIARNLELMWGVVFTSLTYATITFGRPSWVITAAISLVVTAGVIAWAMSRPSYHGLFWRQINPKLLAWWSANRPERQS</sequence>
<dbReference type="RefSeq" id="WP_145098913.1">
    <property type="nucleotide sequence ID" value="NZ_CP036274.1"/>
</dbReference>
<gene>
    <name evidence="2" type="ORF">ETAA8_67250</name>
</gene>
<dbReference type="OrthoDB" id="273765at2"/>
<dbReference type="EMBL" id="CP036274">
    <property type="protein sequence ID" value="QDU31566.1"/>
    <property type="molecule type" value="Genomic_DNA"/>
</dbReference>
<keyword evidence="1" id="KW-1133">Transmembrane helix</keyword>
<dbReference type="KEGG" id="aagg:ETAA8_67250"/>
<name>A0A517YMV7_9BACT</name>
<feature type="transmembrane region" description="Helical" evidence="1">
    <location>
        <begin position="16"/>
        <end position="38"/>
    </location>
</feature>
<organism evidence="2 3">
    <name type="scientific">Anatilimnocola aggregata</name>
    <dbReference type="NCBI Taxonomy" id="2528021"/>
    <lineage>
        <taxon>Bacteria</taxon>
        <taxon>Pseudomonadati</taxon>
        <taxon>Planctomycetota</taxon>
        <taxon>Planctomycetia</taxon>
        <taxon>Pirellulales</taxon>
        <taxon>Pirellulaceae</taxon>
        <taxon>Anatilimnocola</taxon>
    </lineage>
</organism>
<accession>A0A517YMV7</accession>
<keyword evidence="3" id="KW-1185">Reference proteome</keyword>
<reference evidence="2 3" key="1">
    <citation type="submission" date="2019-02" db="EMBL/GenBank/DDBJ databases">
        <title>Deep-cultivation of Planctomycetes and their phenomic and genomic characterization uncovers novel biology.</title>
        <authorList>
            <person name="Wiegand S."/>
            <person name="Jogler M."/>
            <person name="Boedeker C."/>
            <person name="Pinto D."/>
            <person name="Vollmers J."/>
            <person name="Rivas-Marin E."/>
            <person name="Kohn T."/>
            <person name="Peeters S.H."/>
            <person name="Heuer A."/>
            <person name="Rast P."/>
            <person name="Oberbeckmann S."/>
            <person name="Bunk B."/>
            <person name="Jeske O."/>
            <person name="Meyerdierks A."/>
            <person name="Storesund J.E."/>
            <person name="Kallscheuer N."/>
            <person name="Luecker S."/>
            <person name="Lage O.M."/>
            <person name="Pohl T."/>
            <person name="Merkel B.J."/>
            <person name="Hornburger P."/>
            <person name="Mueller R.-W."/>
            <person name="Bruemmer F."/>
            <person name="Labrenz M."/>
            <person name="Spormann A.M."/>
            <person name="Op den Camp H."/>
            <person name="Overmann J."/>
            <person name="Amann R."/>
            <person name="Jetten M.S.M."/>
            <person name="Mascher T."/>
            <person name="Medema M.H."/>
            <person name="Devos D.P."/>
            <person name="Kaster A.-K."/>
            <person name="Ovreas L."/>
            <person name="Rohde M."/>
            <person name="Galperin M.Y."/>
            <person name="Jogler C."/>
        </authorList>
    </citation>
    <scope>NUCLEOTIDE SEQUENCE [LARGE SCALE GENOMIC DNA]</scope>
    <source>
        <strain evidence="2 3">ETA_A8</strain>
    </source>
</reference>
<feature type="transmembrane region" description="Helical" evidence="1">
    <location>
        <begin position="85"/>
        <end position="105"/>
    </location>
</feature>
<feature type="transmembrane region" description="Helical" evidence="1">
    <location>
        <begin position="150"/>
        <end position="168"/>
    </location>
</feature>
<protein>
    <submittedName>
        <fullName evidence="2">Uncharacterized protein</fullName>
    </submittedName>
</protein>
<dbReference type="Proteomes" id="UP000315017">
    <property type="component" value="Chromosome"/>
</dbReference>
<evidence type="ECO:0000256" key="1">
    <source>
        <dbReference type="SAM" id="Phobius"/>
    </source>
</evidence>
<feature type="transmembrane region" description="Helical" evidence="1">
    <location>
        <begin position="180"/>
        <end position="196"/>
    </location>
</feature>
<evidence type="ECO:0000313" key="3">
    <source>
        <dbReference type="Proteomes" id="UP000315017"/>
    </source>
</evidence>
<feature type="transmembrane region" description="Helical" evidence="1">
    <location>
        <begin position="202"/>
        <end position="221"/>
    </location>
</feature>
<proteinExistence type="predicted"/>
<dbReference type="AlphaFoldDB" id="A0A517YMV7"/>
<keyword evidence="1" id="KW-0472">Membrane</keyword>
<keyword evidence="1" id="KW-0812">Transmembrane</keyword>
<feature type="transmembrane region" description="Helical" evidence="1">
    <location>
        <begin position="45"/>
        <end position="65"/>
    </location>
</feature>
<evidence type="ECO:0000313" key="2">
    <source>
        <dbReference type="EMBL" id="QDU31566.1"/>
    </source>
</evidence>